<evidence type="ECO:0000313" key="2">
    <source>
        <dbReference type="EMBL" id="XBV86761.1"/>
    </source>
</evidence>
<dbReference type="CDD" id="cd04301">
    <property type="entry name" value="NAT_SF"/>
    <property type="match status" value="1"/>
</dbReference>
<sequence length="200" mass="22190">MNAALRPARPDDEADLYTICAATGEAGQDARPLLQHPELLGHLYAAAYLHLEPAGAWVVEDGQGVCGYVVTAHDTARFEQLLEEEWWPALRRQYPPDRTYAPADAALVQRLHVRPPPDPELSRDFPGHLHLNLLPRAQGLGLGRRLMEQALRTLHASGADALHLGVDARNTRALGFYRRMGFVPWSRQPAGTLLTRRTTA</sequence>
<dbReference type="AlphaFoldDB" id="A0AAU7UE87"/>
<evidence type="ECO:0000259" key="1">
    <source>
        <dbReference type="PROSITE" id="PS51186"/>
    </source>
</evidence>
<dbReference type="InterPro" id="IPR016181">
    <property type="entry name" value="Acyl_CoA_acyltransferase"/>
</dbReference>
<accession>A0AAU7UE87</accession>
<dbReference type="EMBL" id="CP158299">
    <property type="protein sequence ID" value="XBV86761.1"/>
    <property type="molecule type" value="Genomic_DNA"/>
</dbReference>
<name>A0AAU7UE87_9DEIO</name>
<feature type="domain" description="N-acetyltransferase" evidence="1">
    <location>
        <begin position="65"/>
        <end position="200"/>
    </location>
</feature>
<dbReference type="GO" id="GO:0016747">
    <property type="term" value="F:acyltransferase activity, transferring groups other than amino-acyl groups"/>
    <property type="evidence" value="ECO:0007669"/>
    <property type="project" value="InterPro"/>
</dbReference>
<protein>
    <submittedName>
        <fullName evidence="2">GNAT family N-acetyltransferase</fullName>
    </submittedName>
</protein>
<dbReference type="KEGG" id="dsc:ABOD76_10750"/>
<dbReference type="Gene3D" id="3.40.630.30">
    <property type="match status" value="1"/>
</dbReference>
<dbReference type="PANTHER" id="PTHR13170:SF16">
    <property type="entry name" value="PROTEIN O-GLCNACASE"/>
    <property type="match status" value="1"/>
</dbReference>
<proteinExistence type="predicted"/>
<dbReference type="PANTHER" id="PTHR13170">
    <property type="entry name" value="O-GLCNACASE"/>
    <property type="match status" value="1"/>
</dbReference>
<gene>
    <name evidence="2" type="ORF">ABOD76_10750</name>
</gene>
<dbReference type="InterPro" id="IPR000182">
    <property type="entry name" value="GNAT_dom"/>
</dbReference>
<dbReference type="InterPro" id="IPR051822">
    <property type="entry name" value="Glycosyl_Hydrolase_84"/>
</dbReference>
<dbReference type="PROSITE" id="PS51186">
    <property type="entry name" value="GNAT"/>
    <property type="match status" value="1"/>
</dbReference>
<reference evidence="2" key="1">
    <citation type="submission" date="2024-06" db="EMBL/GenBank/DDBJ databases">
        <title>Draft Genome Sequence of Deinococcus sonorensis Type Strain KR-87, a Biofilm Producing Representative of the Genus Deinococcus.</title>
        <authorList>
            <person name="Boren L.S."/>
            <person name="Grosso R.A."/>
            <person name="Hugenberg-Cox A.N."/>
            <person name="Hill J.T.E."/>
            <person name="Albert C.M."/>
            <person name="Tuohy J.M."/>
        </authorList>
    </citation>
    <scope>NUCLEOTIDE SEQUENCE</scope>
    <source>
        <strain evidence="2">KR-87</strain>
    </source>
</reference>
<dbReference type="SUPFAM" id="SSF55729">
    <property type="entry name" value="Acyl-CoA N-acyltransferases (Nat)"/>
    <property type="match status" value="1"/>
</dbReference>
<dbReference type="RefSeq" id="WP_350244839.1">
    <property type="nucleotide sequence ID" value="NZ_CP158299.1"/>
</dbReference>
<organism evidence="2">
    <name type="scientific">Deinococcus sonorensis KR-87</name>
    <dbReference type="NCBI Taxonomy" id="694439"/>
    <lineage>
        <taxon>Bacteria</taxon>
        <taxon>Thermotogati</taxon>
        <taxon>Deinococcota</taxon>
        <taxon>Deinococci</taxon>
        <taxon>Deinococcales</taxon>
        <taxon>Deinococcaceae</taxon>
        <taxon>Deinococcus</taxon>
    </lineage>
</organism>
<dbReference type="Pfam" id="PF00583">
    <property type="entry name" value="Acetyltransf_1"/>
    <property type="match status" value="1"/>
</dbReference>